<keyword evidence="4 8" id="KW-0472">Membrane</keyword>
<gene>
    <name evidence="11" type="ORF">GCM10007418_29550</name>
</gene>
<reference evidence="12" key="1">
    <citation type="journal article" date="2019" name="Int. J. Syst. Evol. Microbiol.">
        <title>The Global Catalogue of Microorganisms (GCM) 10K type strain sequencing project: providing services to taxonomists for standard genome sequencing and annotation.</title>
        <authorList>
            <consortium name="The Broad Institute Genomics Platform"/>
            <consortium name="The Broad Institute Genome Sequencing Center for Infectious Disease"/>
            <person name="Wu L."/>
            <person name="Ma J."/>
        </authorList>
    </citation>
    <scope>NUCLEOTIDE SEQUENCE [LARGE SCALE GENOMIC DNA]</scope>
    <source>
        <strain evidence="12">CGMCC 1.12482</strain>
    </source>
</reference>
<dbReference type="InterPro" id="IPR003660">
    <property type="entry name" value="HAMP_dom"/>
</dbReference>
<feature type="transmembrane region" description="Helical" evidence="8">
    <location>
        <begin position="130"/>
        <end position="153"/>
    </location>
</feature>
<evidence type="ECO:0000256" key="4">
    <source>
        <dbReference type="ARBA" id="ARBA00023136"/>
    </source>
</evidence>
<keyword evidence="5 7" id="KW-0807">Transducer</keyword>
<evidence type="ECO:0000259" key="9">
    <source>
        <dbReference type="PROSITE" id="PS50111"/>
    </source>
</evidence>
<dbReference type="SUPFAM" id="SSF58104">
    <property type="entry name" value="Methyl-accepting chemotaxis protein (MCP) signaling domain"/>
    <property type="match status" value="1"/>
</dbReference>
<proteinExistence type="inferred from homology"/>
<dbReference type="PANTHER" id="PTHR32089:SF119">
    <property type="entry name" value="METHYL-ACCEPTING CHEMOTAXIS PROTEIN CTPL"/>
    <property type="match status" value="1"/>
</dbReference>
<evidence type="ECO:0000256" key="1">
    <source>
        <dbReference type="ARBA" id="ARBA00004141"/>
    </source>
</evidence>
<sequence length="481" mass="51868">MVFLQHIPLKYKFWAVNAVAFASTLVLVLVALMVERQSLQDQRRDMGQALIQASYDKTAFPWLQALTPPAAMQAGSRTFSTPTWIPAEELGSKEADAFTGAWALNSEGDLRLMGVQRIDFFELTMARAPLYAVAVFVLMLAVLVVSQLLISFITRHIIAVRDIMLAVQERGDLTLRAQANSRDEIGSIARAFNAMQASQQQVVGAVRKAAEQLDQGASELAQVMSRVRDGMISQQGETDMVAAAVNEMSATVQDIASNSSKTRDQSLQADDLARNGRDQVARVSSTIAGLATSIERCTRHMETLQGHSQEISGVVNVIRSIAEQTNLLALNAAIEAARAGESGRGFAVVADEVRALAQRVQSSTDEIQRMIEALQGGTTDAVQDMQASAGLTRESVEQSNEAGQSLAVITTAVSQIRDGNSEIASAVEQQSQAAEAITQSIVHIRDVTERTVEQTLLSASTSEQLAGLAHQLSDSVSRLRT</sequence>
<dbReference type="Pfam" id="PF00672">
    <property type="entry name" value="HAMP"/>
    <property type="match status" value="1"/>
</dbReference>
<dbReference type="PANTHER" id="PTHR32089">
    <property type="entry name" value="METHYL-ACCEPTING CHEMOTAXIS PROTEIN MCPB"/>
    <property type="match status" value="1"/>
</dbReference>
<dbReference type="PROSITE" id="PS50885">
    <property type="entry name" value="HAMP"/>
    <property type="match status" value="1"/>
</dbReference>
<dbReference type="InterPro" id="IPR004089">
    <property type="entry name" value="MCPsignal_dom"/>
</dbReference>
<comment type="subcellular location">
    <subcellularLocation>
        <location evidence="1">Membrane</location>
        <topology evidence="1">Multi-pass membrane protein</topology>
    </subcellularLocation>
</comment>
<evidence type="ECO:0000256" key="2">
    <source>
        <dbReference type="ARBA" id="ARBA00022692"/>
    </source>
</evidence>
<dbReference type="CDD" id="cd11386">
    <property type="entry name" value="MCP_signal"/>
    <property type="match status" value="1"/>
</dbReference>
<keyword evidence="3 8" id="KW-1133">Transmembrane helix</keyword>
<comment type="caution">
    <text evidence="11">The sequence shown here is derived from an EMBL/GenBank/DDBJ whole genome shotgun (WGS) entry which is preliminary data.</text>
</comment>
<feature type="domain" description="Methyl-accepting transducer" evidence="9">
    <location>
        <begin position="209"/>
        <end position="445"/>
    </location>
</feature>
<dbReference type="PRINTS" id="PR00260">
    <property type="entry name" value="CHEMTRNSDUCR"/>
</dbReference>
<dbReference type="RefSeq" id="WP_150278959.1">
    <property type="nucleotide sequence ID" value="NZ_BMFF01000007.1"/>
</dbReference>
<dbReference type="SMART" id="SM00304">
    <property type="entry name" value="HAMP"/>
    <property type="match status" value="2"/>
</dbReference>
<dbReference type="InterPro" id="IPR004090">
    <property type="entry name" value="Chemotax_Me-accpt_rcpt"/>
</dbReference>
<dbReference type="CDD" id="cd06225">
    <property type="entry name" value="HAMP"/>
    <property type="match status" value="1"/>
</dbReference>
<name>A0ABQ1PZK4_9GAMM</name>
<keyword evidence="12" id="KW-1185">Reference proteome</keyword>
<dbReference type="PROSITE" id="PS50111">
    <property type="entry name" value="CHEMOTAXIS_TRANSDUC_2"/>
    <property type="match status" value="1"/>
</dbReference>
<dbReference type="Pfam" id="PF00015">
    <property type="entry name" value="MCPsignal"/>
    <property type="match status" value="1"/>
</dbReference>
<accession>A0ABQ1PZK4</accession>
<comment type="similarity">
    <text evidence="6">Belongs to the methyl-accepting chemotaxis (MCP) protein family.</text>
</comment>
<dbReference type="Proteomes" id="UP000638188">
    <property type="component" value="Unassembled WGS sequence"/>
</dbReference>
<evidence type="ECO:0000313" key="12">
    <source>
        <dbReference type="Proteomes" id="UP000638188"/>
    </source>
</evidence>
<protein>
    <submittedName>
        <fullName evidence="11">Chemotaxis transducer</fullName>
    </submittedName>
</protein>
<evidence type="ECO:0000256" key="7">
    <source>
        <dbReference type="PROSITE-ProRule" id="PRU00284"/>
    </source>
</evidence>
<dbReference type="SMART" id="SM00283">
    <property type="entry name" value="MA"/>
    <property type="match status" value="1"/>
</dbReference>
<evidence type="ECO:0000256" key="5">
    <source>
        <dbReference type="ARBA" id="ARBA00023224"/>
    </source>
</evidence>
<feature type="domain" description="HAMP" evidence="10">
    <location>
        <begin position="151"/>
        <end position="204"/>
    </location>
</feature>
<dbReference type="Gene3D" id="1.10.287.950">
    <property type="entry name" value="Methyl-accepting chemotaxis protein"/>
    <property type="match status" value="1"/>
</dbReference>
<feature type="transmembrane region" description="Helical" evidence="8">
    <location>
        <begin position="13"/>
        <end position="34"/>
    </location>
</feature>
<organism evidence="11 12">
    <name type="scientific">Halopseudomonas salina</name>
    <dbReference type="NCBI Taxonomy" id="1323744"/>
    <lineage>
        <taxon>Bacteria</taxon>
        <taxon>Pseudomonadati</taxon>
        <taxon>Pseudomonadota</taxon>
        <taxon>Gammaproteobacteria</taxon>
        <taxon>Pseudomonadales</taxon>
        <taxon>Pseudomonadaceae</taxon>
        <taxon>Halopseudomonas</taxon>
    </lineage>
</organism>
<evidence type="ECO:0000313" key="11">
    <source>
        <dbReference type="EMBL" id="GGD08587.1"/>
    </source>
</evidence>
<keyword evidence="2 8" id="KW-0812">Transmembrane</keyword>
<dbReference type="EMBL" id="BMFF01000007">
    <property type="protein sequence ID" value="GGD08587.1"/>
    <property type="molecule type" value="Genomic_DNA"/>
</dbReference>
<evidence type="ECO:0000256" key="3">
    <source>
        <dbReference type="ARBA" id="ARBA00022989"/>
    </source>
</evidence>
<evidence type="ECO:0000259" key="10">
    <source>
        <dbReference type="PROSITE" id="PS50885"/>
    </source>
</evidence>
<evidence type="ECO:0000256" key="6">
    <source>
        <dbReference type="ARBA" id="ARBA00029447"/>
    </source>
</evidence>
<evidence type="ECO:0000256" key="8">
    <source>
        <dbReference type="SAM" id="Phobius"/>
    </source>
</evidence>